<comment type="caution">
    <text evidence="2">The sequence shown here is derived from an EMBL/GenBank/DDBJ whole genome shotgun (WGS) entry which is preliminary data.</text>
</comment>
<dbReference type="EMBL" id="BGPR01006877">
    <property type="protein sequence ID" value="GBN22549.1"/>
    <property type="molecule type" value="Genomic_DNA"/>
</dbReference>
<sequence>MVKRHWYILIFHIVTMVIEAFVPSVNQYIETGMEGIRFEVAEPFNDGFLSFGIGSEMETLEVLFQGPNIVKSPVARSGLKAECSNVSVVDVLEISACLFS</sequence>
<evidence type="ECO:0000313" key="2">
    <source>
        <dbReference type="EMBL" id="GBN22549.1"/>
    </source>
</evidence>
<dbReference type="AlphaFoldDB" id="A0A4Y2M7A2"/>
<keyword evidence="1" id="KW-1133">Transmembrane helix</keyword>
<reference evidence="2 3" key="1">
    <citation type="journal article" date="2019" name="Sci. Rep.">
        <title>Orb-weaving spider Araneus ventricosus genome elucidates the spidroin gene catalogue.</title>
        <authorList>
            <person name="Kono N."/>
            <person name="Nakamura H."/>
            <person name="Ohtoshi R."/>
            <person name="Moran D.A.P."/>
            <person name="Shinohara A."/>
            <person name="Yoshida Y."/>
            <person name="Fujiwara M."/>
            <person name="Mori M."/>
            <person name="Tomita M."/>
            <person name="Arakawa K."/>
        </authorList>
    </citation>
    <scope>NUCLEOTIDE SEQUENCE [LARGE SCALE GENOMIC DNA]</scope>
</reference>
<protein>
    <submittedName>
        <fullName evidence="2">Uncharacterized protein</fullName>
    </submittedName>
</protein>
<evidence type="ECO:0000313" key="3">
    <source>
        <dbReference type="Proteomes" id="UP000499080"/>
    </source>
</evidence>
<evidence type="ECO:0000256" key="1">
    <source>
        <dbReference type="SAM" id="Phobius"/>
    </source>
</evidence>
<gene>
    <name evidence="2" type="ORF">AVEN_268179_1</name>
</gene>
<keyword evidence="1" id="KW-0472">Membrane</keyword>
<keyword evidence="3" id="KW-1185">Reference proteome</keyword>
<organism evidence="2 3">
    <name type="scientific">Araneus ventricosus</name>
    <name type="common">Orbweaver spider</name>
    <name type="synonym">Epeira ventricosa</name>
    <dbReference type="NCBI Taxonomy" id="182803"/>
    <lineage>
        <taxon>Eukaryota</taxon>
        <taxon>Metazoa</taxon>
        <taxon>Ecdysozoa</taxon>
        <taxon>Arthropoda</taxon>
        <taxon>Chelicerata</taxon>
        <taxon>Arachnida</taxon>
        <taxon>Araneae</taxon>
        <taxon>Araneomorphae</taxon>
        <taxon>Entelegynae</taxon>
        <taxon>Araneoidea</taxon>
        <taxon>Araneidae</taxon>
        <taxon>Araneus</taxon>
    </lineage>
</organism>
<feature type="transmembrane region" description="Helical" evidence="1">
    <location>
        <begin position="6"/>
        <end position="29"/>
    </location>
</feature>
<accession>A0A4Y2M7A2</accession>
<keyword evidence="1" id="KW-0812">Transmembrane</keyword>
<name>A0A4Y2M7A2_ARAVE</name>
<dbReference type="Proteomes" id="UP000499080">
    <property type="component" value="Unassembled WGS sequence"/>
</dbReference>
<proteinExistence type="predicted"/>